<keyword evidence="3" id="KW-1185">Reference proteome</keyword>
<accession>A0A8J3B8Z1</accession>
<feature type="domain" description="SpoVT-AbrB" evidence="1">
    <location>
        <begin position="23"/>
        <end position="70"/>
    </location>
</feature>
<reference evidence="2" key="2">
    <citation type="submission" date="2020-09" db="EMBL/GenBank/DDBJ databases">
        <authorList>
            <person name="Sun Q."/>
            <person name="Ohkuma M."/>
        </authorList>
    </citation>
    <scope>NUCLEOTIDE SEQUENCE</scope>
    <source>
        <strain evidence="2">JCM 3090</strain>
    </source>
</reference>
<dbReference type="Proteomes" id="UP000649739">
    <property type="component" value="Unassembled WGS sequence"/>
</dbReference>
<protein>
    <submittedName>
        <fullName evidence="2">AbrB family transcriptional regulator</fullName>
    </submittedName>
</protein>
<dbReference type="RefSeq" id="WP_189170585.1">
    <property type="nucleotide sequence ID" value="NZ_BMQB01000005.1"/>
</dbReference>
<dbReference type="SMART" id="SM00966">
    <property type="entry name" value="SpoVT_AbrB"/>
    <property type="match status" value="1"/>
</dbReference>
<name>A0A8J3B8Z1_9ACTN</name>
<sequence>MSAIPVPPHRGTPAAAELFHDFVSVQGRGTVALPAVLRKRYGLDKPGAQVEITERADGVLELRPNVAVPAREAWFWDERWQAGEREVDALVAAGRTATHDTVDDFAAHLRKLDADAS</sequence>
<proteinExistence type="predicted"/>
<dbReference type="InterPro" id="IPR007159">
    <property type="entry name" value="SpoVT-AbrB_dom"/>
</dbReference>
<dbReference type="AlphaFoldDB" id="A0A8J3B8Z1"/>
<reference evidence="2" key="1">
    <citation type="journal article" date="2014" name="Int. J. Syst. Evol. Microbiol.">
        <title>Complete genome sequence of Corynebacterium casei LMG S-19264T (=DSM 44701T), isolated from a smear-ripened cheese.</title>
        <authorList>
            <consortium name="US DOE Joint Genome Institute (JGI-PGF)"/>
            <person name="Walter F."/>
            <person name="Albersmeier A."/>
            <person name="Kalinowski J."/>
            <person name="Ruckert C."/>
        </authorList>
    </citation>
    <scope>NUCLEOTIDE SEQUENCE</scope>
    <source>
        <strain evidence="2">JCM 3090</strain>
    </source>
</reference>
<dbReference type="GO" id="GO:0003677">
    <property type="term" value="F:DNA binding"/>
    <property type="evidence" value="ECO:0007669"/>
    <property type="project" value="InterPro"/>
</dbReference>
<dbReference type="EMBL" id="BMQB01000005">
    <property type="protein sequence ID" value="GGJ96667.1"/>
    <property type="molecule type" value="Genomic_DNA"/>
</dbReference>
<evidence type="ECO:0000313" key="3">
    <source>
        <dbReference type="Proteomes" id="UP000649739"/>
    </source>
</evidence>
<comment type="caution">
    <text evidence="2">The sequence shown here is derived from an EMBL/GenBank/DDBJ whole genome shotgun (WGS) entry which is preliminary data.</text>
</comment>
<organism evidence="2 3">
    <name type="scientific">Pilimelia anulata</name>
    <dbReference type="NCBI Taxonomy" id="53371"/>
    <lineage>
        <taxon>Bacteria</taxon>
        <taxon>Bacillati</taxon>
        <taxon>Actinomycetota</taxon>
        <taxon>Actinomycetes</taxon>
        <taxon>Micromonosporales</taxon>
        <taxon>Micromonosporaceae</taxon>
        <taxon>Pilimelia</taxon>
    </lineage>
</organism>
<evidence type="ECO:0000259" key="1">
    <source>
        <dbReference type="SMART" id="SM00966"/>
    </source>
</evidence>
<gene>
    <name evidence="2" type="ORF">GCM10010123_28320</name>
</gene>
<evidence type="ECO:0000313" key="2">
    <source>
        <dbReference type="EMBL" id="GGJ96667.1"/>
    </source>
</evidence>